<sequence>MQTDSADQGWRRCGAEELPQLGARLVWPKMAAHPDLNRLAGTAEASKPGAGPSLVLLEGRKLRRSMALIASCDDSWAPWRGNLTWRAAPDA</sequence>
<name>A0AAV7WZ72_PLEWA</name>
<organism evidence="1 2">
    <name type="scientific">Pleurodeles waltl</name>
    <name type="common">Iberian ribbed newt</name>
    <dbReference type="NCBI Taxonomy" id="8319"/>
    <lineage>
        <taxon>Eukaryota</taxon>
        <taxon>Metazoa</taxon>
        <taxon>Chordata</taxon>
        <taxon>Craniata</taxon>
        <taxon>Vertebrata</taxon>
        <taxon>Euteleostomi</taxon>
        <taxon>Amphibia</taxon>
        <taxon>Batrachia</taxon>
        <taxon>Caudata</taxon>
        <taxon>Salamandroidea</taxon>
        <taxon>Salamandridae</taxon>
        <taxon>Pleurodelinae</taxon>
        <taxon>Pleurodeles</taxon>
    </lineage>
</organism>
<gene>
    <name evidence="1" type="ORF">NDU88_005627</name>
</gene>
<proteinExistence type="predicted"/>
<comment type="caution">
    <text evidence="1">The sequence shown here is derived from an EMBL/GenBank/DDBJ whole genome shotgun (WGS) entry which is preliminary data.</text>
</comment>
<protein>
    <submittedName>
        <fullName evidence="1">Uncharacterized protein</fullName>
    </submittedName>
</protein>
<dbReference type="Proteomes" id="UP001066276">
    <property type="component" value="Chromosome 1_1"/>
</dbReference>
<accession>A0AAV7WZ72</accession>
<dbReference type="EMBL" id="JANPWB010000001">
    <property type="protein sequence ID" value="KAJ1218041.1"/>
    <property type="molecule type" value="Genomic_DNA"/>
</dbReference>
<evidence type="ECO:0000313" key="2">
    <source>
        <dbReference type="Proteomes" id="UP001066276"/>
    </source>
</evidence>
<reference evidence="1" key="1">
    <citation type="journal article" date="2022" name="bioRxiv">
        <title>Sequencing and chromosome-scale assembly of the giantPleurodeles waltlgenome.</title>
        <authorList>
            <person name="Brown T."/>
            <person name="Elewa A."/>
            <person name="Iarovenko S."/>
            <person name="Subramanian E."/>
            <person name="Araus A.J."/>
            <person name="Petzold A."/>
            <person name="Susuki M."/>
            <person name="Suzuki K.-i.T."/>
            <person name="Hayashi T."/>
            <person name="Toyoda A."/>
            <person name="Oliveira C."/>
            <person name="Osipova E."/>
            <person name="Leigh N.D."/>
            <person name="Simon A."/>
            <person name="Yun M.H."/>
        </authorList>
    </citation>
    <scope>NUCLEOTIDE SEQUENCE</scope>
    <source>
        <strain evidence="1">20211129_DDA</strain>
        <tissue evidence="1">Liver</tissue>
    </source>
</reference>
<dbReference type="AlphaFoldDB" id="A0AAV7WZ72"/>
<keyword evidence="2" id="KW-1185">Reference proteome</keyword>
<evidence type="ECO:0000313" key="1">
    <source>
        <dbReference type="EMBL" id="KAJ1218041.1"/>
    </source>
</evidence>